<dbReference type="AlphaFoldDB" id="A0A6I0S9Z8"/>
<protein>
    <submittedName>
        <fullName evidence="2">OmpA family protein</fullName>
    </submittedName>
</protein>
<sequence>MNDLNDNKTSFWPSYVDIMTTLFAIMLVLFVVSYSRFKIKEAELKKMADKYTEIKSIYKAVENIDSTYFEFNEEYIKHIFRIQVTYQTGEFGLNKLQGDIDGNKAVADSLRKSIILAGQEIKKTIEYLQKNDSINQGIKYLVVIEGQASADGYNTDEWHNNDVLSYQRALALHKFWCKEANLDFSNMNRCELVISGSGIKGVPRDSLSEKNNQRFLIHIVPVIGNIRLD</sequence>
<name>A0A6I0S9Z8_BACT4</name>
<evidence type="ECO:0000313" key="2">
    <source>
        <dbReference type="EMBL" id="KAB4474864.1"/>
    </source>
</evidence>
<accession>A0A6I0S9Z8</accession>
<dbReference type="EMBL" id="WCRS01000005">
    <property type="protein sequence ID" value="KAB4474864.1"/>
    <property type="molecule type" value="Genomic_DNA"/>
</dbReference>
<evidence type="ECO:0000256" key="1">
    <source>
        <dbReference type="SAM" id="Phobius"/>
    </source>
</evidence>
<feature type="transmembrane region" description="Helical" evidence="1">
    <location>
        <begin position="12"/>
        <end position="37"/>
    </location>
</feature>
<comment type="caution">
    <text evidence="2">The sequence shown here is derived from an EMBL/GenBank/DDBJ whole genome shotgun (WGS) entry which is preliminary data.</text>
</comment>
<keyword evidence="1" id="KW-0812">Transmembrane</keyword>
<proteinExistence type="predicted"/>
<dbReference type="Proteomes" id="UP000488521">
    <property type="component" value="Unassembled WGS sequence"/>
</dbReference>
<keyword evidence="1" id="KW-0472">Membrane</keyword>
<dbReference type="RefSeq" id="WP_373252175.1">
    <property type="nucleotide sequence ID" value="NZ_CAXTFL010000029.1"/>
</dbReference>
<organism evidence="2 3">
    <name type="scientific">Bacteroides thetaiotaomicron</name>
    <dbReference type="NCBI Taxonomy" id="818"/>
    <lineage>
        <taxon>Bacteria</taxon>
        <taxon>Pseudomonadati</taxon>
        <taxon>Bacteroidota</taxon>
        <taxon>Bacteroidia</taxon>
        <taxon>Bacteroidales</taxon>
        <taxon>Bacteroidaceae</taxon>
        <taxon>Bacteroides</taxon>
    </lineage>
</organism>
<gene>
    <name evidence="2" type="ORF">GAN59_10930</name>
</gene>
<keyword evidence="1" id="KW-1133">Transmembrane helix</keyword>
<evidence type="ECO:0000313" key="3">
    <source>
        <dbReference type="Proteomes" id="UP000488521"/>
    </source>
</evidence>
<reference evidence="2 3" key="1">
    <citation type="journal article" date="2019" name="Nat. Med.">
        <title>A library of human gut bacterial isolates paired with longitudinal multiomics data enables mechanistic microbiome research.</title>
        <authorList>
            <person name="Poyet M."/>
            <person name="Groussin M."/>
            <person name="Gibbons S.M."/>
            <person name="Avila-Pacheco J."/>
            <person name="Jiang X."/>
            <person name="Kearney S.M."/>
            <person name="Perrotta A.R."/>
            <person name="Berdy B."/>
            <person name="Zhao S."/>
            <person name="Lieberman T.D."/>
            <person name="Swanson P.K."/>
            <person name="Smith M."/>
            <person name="Roesemann S."/>
            <person name="Alexander J.E."/>
            <person name="Rich S.A."/>
            <person name="Livny J."/>
            <person name="Vlamakis H."/>
            <person name="Clish C."/>
            <person name="Bullock K."/>
            <person name="Deik A."/>
            <person name="Scott J."/>
            <person name="Pierce K.A."/>
            <person name="Xavier R.J."/>
            <person name="Alm E.J."/>
        </authorList>
    </citation>
    <scope>NUCLEOTIDE SEQUENCE [LARGE SCALE GENOMIC DNA]</scope>
    <source>
        <strain evidence="2 3">BIOML-A156</strain>
    </source>
</reference>